<evidence type="ECO:0000259" key="6">
    <source>
        <dbReference type="Pfam" id="PF03936"/>
    </source>
</evidence>
<feature type="region of interest" description="Disordered" evidence="4">
    <location>
        <begin position="1"/>
        <end position="27"/>
    </location>
</feature>
<dbReference type="InterPro" id="IPR005630">
    <property type="entry name" value="Terpene_synthase_metal-bd"/>
</dbReference>
<dbReference type="SFLD" id="SFLDG01019">
    <property type="entry name" value="Terpene_Cyclase_Like_1_C_Termi"/>
    <property type="match status" value="1"/>
</dbReference>
<dbReference type="PANTHER" id="PTHR31225:SF93">
    <property type="entry name" value="ALPHA-HUMULENE_(-)-(E)-BETA-CARYOPHYLLENE SYNTHASE"/>
    <property type="match status" value="1"/>
</dbReference>
<dbReference type="InterPro" id="IPR036965">
    <property type="entry name" value="Terpene_synth_N_sf"/>
</dbReference>
<dbReference type="Pfam" id="PF01397">
    <property type="entry name" value="Terpene_synth"/>
    <property type="match status" value="1"/>
</dbReference>
<dbReference type="AlphaFoldDB" id="A0A1D1YBM9"/>
<feature type="domain" description="Terpene synthase metal-binding" evidence="6">
    <location>
        <begin position="266"/>
        <end position="505"/>
    </location>
</feature>
<sequence length="562" mass="65421">REREREMEMVSAVSQHPPVTPSVKKPVTRPTVEYEPTVWGDYFINLPPSIAPDSRSWMLQRSEKLKQEAKTMLRDENDMLSKVGMVDTIQRLGLAYHFEQEINEALNEIYEARLENKDLYAVAFRFRLLRQEGYNITTDEFNMFMDEDGKFLETLRDDVKGLLCLYEAAYLATHEDVILHKAVKFCRDDLKAKLNHVEHEVAIQIAHALEIPLHRRSKRLESRQYISMYETFEQRNDQLLELAKLDFNLLLSLHQEEIKSICLWWKELGLATKLTFARDKIVEGYFWILGIYFEPSWSRARIMSTKVLAFISYLDDIYDAYGTLEELQVFTDVLQRWDVGALNLLPGYLKIYFIALVKVFKEIEDELVKEGHSCRVDYLKNGMIELARAYFQEAKWGSEAYIPPFEVHLSSSLITAACKALTCASWIGMGEIPTKEAFEWIVPFPKIIKGSSAIGRIMNDIVSYEREERREHVASTIQCYMKEHDTSLEDTFIKLQEMIEDAWKDINEESLKPIAIPLPLLTPIINLARISVTFYRHNDEYTNSSKGIKEKITLLIIEPIPV</sequence>
<dbReference type="SUPFAM" id="SSF48576">
    <property type="entry name" value="Terpenoid synthases"/>
    <property type="match status" value="1"/>
</dbReference>
<evidence type="ECO:0000256" key="2">
    <source>
        <dbReference type="ARBA" id="ARBA00022842"/>
    </source>
</evidence>
<dbReference type="SFLD" id="SFLDS00005">
    <property type="entry name" value="Isoprenoid_Synthase_Type_I"/>
    <property type="match status" value="1"/>
</dbReference>
<reference evidence="7" key="1">
    <citation type="submission" date="2015-07" db="EMBL/GenBank/DDBJ databases">
        <title>Transcriptome Assembly of Anthurium amnicola.</title>
        <authorList>
            <person name="Suzuki J."/>
        </authorList>
    </citation>
    <scope>NUCLEOTIDE SEQUENCE</scope>
</reference>
<dbReference type="Pfam" id="PF03936">
    <property type="entry name" value="Terpene_synth_C"/>
    <property type="match status" value="1"/>
</dbReference>
<evidence type="ECO:0000313" key="7">
    <source>
        <dbReference type="EMBL" id="JAT52042.1"/>
    </source>
</evidence>
<evidence type="ECO:0000256" key="1">
    <source>
        <dbReference type="ARBA" id="ARBA00022723"/>
    </source>
</evidence>
<dbReference type="CDD" id="cd00684">
    <property type="entry name" value="Terpene_cyclase_plant_C1"/>
    <property type="match status" value="1"/>
</dbReference>
<gene>
    <name evidence="7" type="primary">ZSS2_2</name>
    <name evidence="7" type="ORF">g.121701</name>
</gene>
<feature type="domain" description="Terpene synthase N-terminal" evidence="5">
    <location>
        <begin position="38"/>
        <end position="209"/>
    </location>
</feature>
<accession>A0A1D1YBM9</accession>
<evidence type="ECO:0000256" key="4">
    <source>
        <dbReference type="SAM" id="MobiDB-lite"/>
    </source>
</evidence>
<organism evidence="7">
    <name type="scientific">Anthurium amnicola</name>
    <dbReference type="NCBI Taxonomy" id="1678845"/>
    <lineage>
        <taxon>Eukaryota</taxon>
        <taxon>Viridiplantae</taxon>
        <taxon>Streptophyta</taxon>
        <taxon>Embryophyta</taxon>
        <taxon>Tracheophyta</taxon>
        <taxon>Spermatophyta</taxon>
        <taxon>Magnoliopsida</taxon>
        <taxon>Liliopsida</taxon>
        <taxon>Araceae</taxon>
        <taxon>Pothoideae</taxon>
        <taxon>Potheae</taxon>
        <taxon>Anthurium</taxon>
    </lineage>
</organism>
<dbReference type="SUPFAM" id="SSF48239">
    <property type="entry name" value="Terpenoid cyclases/Protein prenyltransferases"/>
    <property type="match status" value="1"/>
</dbReference>
<dbReference type="FunFam" id="1.50.10.130:FF:000001">
    <property type="entry name" value="Isoprene synthase, chloroplastic"/>
    <property type="match status" value="1"/>
</dbReference>
<keyword evidence="2" id="KW-0460">Magnesium</keyword>
<name>A0A1D1YBM9_9ARAE</name>
<keyword evidence="3" id="KW-0456">Lyase</keyword>
<dbReference type="FunFam" id="1.10.600.10:FF:000007">
    <property type="entry name" value="Isoprene synthase, chloroplastic"/>
    <property type="match status" value="1"/>
</dbReference>
<protein>
    <submittedName>
        <fullName evidence="7">Beta-eudesmol synthase</fullName>
    </submittedName>
</protein>
<dbReference type="Gene3D" id="1.50.10.130">
    <property type="entry name" value="Terpene synthase, N-terminal domain"/>
    <property type="match status" value="1"/>
</dbReference>
<dbReference type="GO" id="GO:0010333">
    <property type="term" value="F:terpene synthase activity"/>
    <property type="evidence" value="ECO:0007669"/>
    <property type="project" value="InterPro"/>
</dbReference>
<feature type="non-terminal residue" evidence="7">
    <location>
        <position position="1"/>
    </location>
</feature>
<dbReference type="InterPro" id="IPR001906">
    <property type="entry name" value="Terpene_synth_N"/>
</dbReference>
<dbReference type="Gene3D" id="1.10.600.10">
    <property type="entry name" value="Farnesyl Diphosphate Synthase"/>
    <property type="match status" value="1"/>
</dbReference>
<dbReference type="InterPro" id="IPR008930">
    <property type="entry name" value="Terpenoid_cyclase/PrenylTrfase"/>
</dbReference>
<dbReference type="EMBL" id="GDJX01015894">
    <property type="protein sequence ID" value="JAT52042.1"/>
    <property type="molecule type" value="Transcribed_RNA"/>
</dbReference>
<dbReference type="InterPro" id="IPR044814">
    <property type="entry name" value="Terpene_cyclase_plant_C1"/>
</dbReference>
<dbReference type="PANTHER" id="PTHR31225">
    <property type="entry name" value="OS04G0344100 PROTEIN-RELATED"/>
    <property type="match status" value="1"/>
</dbReference>
<evidence type="ECO:0000259" key="5">
    <source>
        <dbReference type="Pfam" id="PF01397"/>
    </source>
</evidence>
<dbReference type="InterPro" id="IPR008949">
    <property type="entry name" value="Isoprenoid_synthase_dom_sf"/>
</dbReference>
<proteinExistence type="predicted"/>
<evidence type="ECO:0000256" key="3">
    <source>
        <dbReference type="ARBA" id="ARBA00023239"/>
    </source>
</evidence>
<dbReference type="InterPro" id="IPR034741">
    <property type="entry name" value="Terpene_cyclase-like_1_C"/>
</dbReference>
<keyword evidence="1" id="KW-0479">Metal-binding</keyword>
<dbReference type="GO" id="GO:0016102">
    <property type="term" value="P:diterpenoid biosynthetic process"/>
    <property type="evidence" value="ECO:0007669"/>
    <property type="project" value="InterPro"/>
</dbReference>
<dbReference type="GO" id="GO:0000287">
    <property type="term" value="F:magnesium ion binding"/>
    <property type="evidence" value="ECO:0007669"/>
    <property type="project" value="InterPro"/>
</dbReference>
<dbReference type="InterPro" id="IPR050148">
    <property type="entry name" value="Terpene_synthase-like"/>
</dbReference>